<evidence type="ECO:0000313" key="3">
    <source>
        <dbReference type="Proteomes" id="UP000431401"/>
    </source>
</evidence>
<keyword evidence="1" id="KW-0472">Membrane</keyword>
<feature type="transmembrane region" description="Helical" evidence="1">
    <location>
        <begin position="126"/>
        <end position="150"/>
    </location>
</feature>
<gene>
    <name evidence="2" type="ORF">NRB56_24140</name>
</gene>
<name>A0A7K0DM46_9NOCA</name>
<feature type="transmembrane region" description="Helical" evidence="1">
    <location>
        <begin position="156"/>
        <end position="173"/>
    </location>
</feature>
<comment type="caution">
    <text evidence="2">The sequence shown here is derived from an EMBL/GenBank/DDBJ whole genome shotgun (WGS) entry which is preliminary data.</text>
</comment>
<reference evidence="2 3" key="1">
    <citation type="submission" date="2019-10" db="EMBL/GenBank/DDBJ databases">
        <title>Nocardia macrotermitis sp. nov. and Nocardia aurantia sp. nov., isolated from the gut of fungus growing-termite Macrotermes natalensis.</title>
        <authorList>
            <person name="Benndorf R."/>
            <person name="Schwitalla J."/>
            <person name="Martin K."/>
            <person name="De Beer W."/>
            <person name="Kaster A.-K."/>
            <person name="Vollmers J."/>
            <person name="Poulsen M."/>
            <person name="Beemelmanns C."/>
        </authorList>
    </citation>
    <scope>NUCLEOTIDE SEQUENCE [LARGE SCALE GENOMIC DNA]</scope>
    <source>
        <strain evidence="2 3">RB56</strain>
    </source>
</reference>
<feature type="transmembrane region" description="Helical" evidence="1">
    <location>
        <begin position="83"/>
        <end position="106"/>
    </location>
</feature>
<keyword evidence="1" id="KW-1133">Transmembrane helix</keyword>
<dbReference type="OrthoDB" id="3870305at2"/>
<evidence type="ECO:0000313" key="2">
    <source>
        <dbReference type="EMBL" id="MQY26840.1"/>
    </source>
</evidence>
<sequence length="197" mass="21216">MLKYYARTFLPWILLAVVSGFDERAGALAGLTAAVLLLIDDRRKGTPWDAMILDASSAAYMAVLSVLTLVAPHLAVLRYGTSLAIGWLAITAWAGLAAGQPFTIGIARRSVSEFVASTAVFRRINIVITTVWALCFTIDAVVLAVLQHWAPHNVPLLVICKVGFFTAAAIFTVRYPKVVQRRLGIDPANLPTAAPAE</sequence>
<protein>
    <submittedName>
        <fullName evidence="2">Uncharacterized protein</fullName>
    </submittedName>
</protein>
<proteinExistence type="predicted"/>
<organism evidence="2 3">
    <name type="scientific">Nocardia aurantia</name>
    <dbReference type="NCBI Taxonomy" id="2585199"/>
    <lineage>
        <taxon>Bacteria</taxon>
        <taxon>Bacillati</taxon>
        <taxon>Actinomycetota</taxon>
        <taxon>Actinomycetes</taxon>
        <taxon>Mycobacteriales</taxon>
        <taxon>Nocardiaceae</taxon>
        <taxon>Nocardia</taxon>
    </lineage>
</organism>
<dbReference type="EMBL" id="WEGI01000005">
    <property type="protein sequence ID" value="MQY26840.1"/>
    <property type="molecule type" value="Genomic_DNA"/>
</dbReference>
<dbReference type="AlphaFoldDB" id="A0A7K0DM46"/>
<accession>A0A7K0DM46</accession>
<keyword evidence="1" id="KW-0812">Transmembrane</keyword>
<dbReference type="Proteomes" id="UP000431401">
    <property type="component" value="Unassembled WGS sequence"/>
</dbReference>
<evidence type="ECO:0000256" key="1">
    <source>
        <dbReference type="SAM" id="Phobius"/>
    </source>
</evidence>
<dbReference type="RefSeq" id="WP_153341501.1">
    <property type="nucleotide sequence ID" value="NZ_WEGI01000005.1"/>
</dbReference>
<feature type="transmembrane region" description="Helical" evidence="1">
    <location>
        <begin position="51"/>
        <end position="71"/>
    </location>
</feature>
<keyword evidence="3" id="KW-1185">Reference proteome</keyword>